<dbReference type="Proteomes" id="UP000027982">
    <property type="component" value="Chromosome"/>
</dbReference>
<dbReference type="STRING" id="661478.OP10G_2102"/>
<name>A0A068NRS9_FIMGI</name>
<dbReference type="GO" id="GO:0005829">
    <property type="term" value="C:cytosol"/>
    <property type="evidence" value="ECO:0007669"/>
    <property type="project" value="TreeGrafter"/>
</dbReference>
<dbReference type="PROSITE" id="PS00638">
    <property type="entry name" value="PII_GLNB_CTER"/>
    <property type="match status" value="1"/>
</dbReference>
<dbReference type="SMART" id="SM00938">
    <property type="entry name" value="P-II"/>
    <property type="match status" value="1"/>
</dbReference>
<evidence type="ECO:0000256" key="1">
    <source>
        <dbReference type="PIRSR" id="PIRSR602187-50"/>
    </source>
</evidence>
<dbReference type="PRINTS" id="PR00340">
    <property type="entry name" value="PIIGLNB"/>
</dbReference>
<gene>
    <name evidence="3" type="ORF">OP10G_2102</name>
</gene>
<dbReference type="PROSITE" id="PS51343">
    <property type="entry name" value="PII_GLNB_DOM"/>
    <property type="match status" value="1"/>
</dbReference>
<dbReference type="InterPro" id="IPR017918">
    <property type="entry name" value="N-reg_PII_CS"/>
</dbReference>
<dbReference type="InterPro" id="IPR011322">
    <property type="entry name" value="N-reg_PII-like_a/b"/>
</dbReference>
<dbReference type="Gene3D" id="3.30.70.120">
    <property type="match status" value="1"/>
</dbReference>
<organism evidence="3 4">
    <name type="scientific">Fimbriimonas ginsengisoli Gsoil 348</name>
    <dbReference type="NCBI Taxonomy" id="661478"/>
    <lineage>
        <taxon>Bacteria</taxon>
        <taxon>Bacillati</taxon>
        <taxon>Armatimonadota</taxon>
        <taxon>Fimbriimonadia</taxon>
        <taxon>Fimbriimonadales</taxon>
        <taxon>Fimbriimonadaceae</taxon>
        <taxon>Fimbriimonas</taxon>
    </lineage>
</organism>
<comment type="similarity">
    <text evidence="2">Belongs to the P(II) protein family.</text>
</comment>
<dbReference type="Pfam" id="PF00543">
    <property type="entry name" value="P-II"/>
    <property type="match status" value="1"/>
</dbReference>
<evidence type="ECO:0000256" key="2">
    <source>
        <dbReference type="RuleBase" id="RU003936"/>
    </source>
</evidence>
<dbReference type="GO" id="GO:0030234">
    <property type="term" value="F:enzyme regulator activity"/>
    <property type="evidence" value="ECO:0007669"/>
    <property type="project" value="InterPro"/>
</dbReference>
<sequence>MYKIEAIIRPHLLEAVREALTDLHVVGITASDCRGSGSQRGVTHSFRGSQYGAGLSPRVRLEIVVTNAQLESIVDAIQKAAYTGEVGDGKIWVTALHEVVRIRTNERGDAALDV</sequence>
<accession>A0A068NRS9</accession>
<dbReference type="AlphaFoldDB" id="A0A068NRS9"/>
<dbReference type="KEGG" id="fgi:OP10G_2102"/>
<dbReference type="OrthoDB" id="9802729at2"/>
<evidence type="ECO:0000313" key="4">
    <source>
        <dbReference type="Proteomes" id="UP000027982"/>
    </source>
</evidence>
<evidence type="ECO:0000313" key="3">
    <source>
        <dbReference type="EMBL" id="AIE85470.1"/>
    </source>
</evidence>
<reference evidence="3 4" key="1">
    <citation type="journal article" date="2014" name="PLoS ONE">
        <title>The first complete genome sequence of the class fimbriimonadia in the phylum armatimonadetes.</title>
        <authorList>
            <person name="Hu Z.Y."/>
            <person name="Wang Y.Z."/>
            <person name="Im W.T."/>
            <person name="Wang S.Y."/>
            <person name="Zhao G.P."/>
            <person name="Zheng H.J."/>
            <person name="Quan Z.X."/>
        </authorList>
    </citation>
    <scope>NUCLEOTIDE SEQUENCE [LARGE SCALE GENOMIC DNA]</scope>
    <source>
        <strain evidence="3">Gsoil 348</strain>
    </source>
</reference>
<dbReference type="HOGENOM" id="CLU_082268_0_0_0"/>
<keyword evidence="4" id="KW-1185">Reference proteome</keyword>
<dbReference type="eggNOG" id="COG0347">
    <property type="taxonomic scope" value="Bacteria"/>
</dbReference>
<dbReference type="InterPro" id="IPR015867">
    <property type="entry name" value="N-reg_PII/ATP_PRibTrfase_C"/>
</dbReference>
<dbReference type="SUPFAM" id="SSF54913">
    <property type="entry name" value="GlnB-like"/>
    <property type="match status" value="1"/>
</dbReference>
<proteinExistence type="inferred from homology"/>
<dbReference type="RefSeq" id="WP_025225960.1">
    <property type="nucleotide sequence ID" value="NZ_CP007139.1"/>
</dbReference>
<dbReference type="EMBL" id="CP007139">
    <property type="protein sequence ID" value="AIE85470.1"/>
    <property type="molecule type" value="Genomic_DNA"/>
</dbReference>
<dbReference type="PANTHER" id="PTHR30115">
    <property type="entry name" value="NITROGEN REGULATORY PROTEIN P-II"/>
    <property type="match status" value="1"/>
</dbReference>
<protein>
    <submittedName>
        <fullName evidence="3">Nitrogen regulatory protein P-II</fullName>
    </submittedName>
</protein>
<keyword evidence="1" id="KW-0597">Phosphoprotein</keyword>
<dbReference type="GO" id="GO:0005524">
    <property type="term" value="F:ATP binding"/>
    <property type="evidence" value="ECO:0007669"/>
    <property type="project" value="TreeGrafter"/>
</dbReference>
<feature type="modified residue" description="O-UMP-tyrosine" evidence="1">
    <location>
        <position position="51"/>
    </location>
</feature>
<dbReference type="PANTHER" id="PTHR30115:SF11">
    <property type="entry name" value="NITROGEN REGULATORY PROTEIN P-II HOMOLOG"/>
    <property type="match status" value="1"/>
</dbReference>
<dbReference type="GO" id="GO:0006808">
    <property type="term" value="P:regulation of nitrogen utilization"/>
    <property type="evidence" value="ECO:0007669"/>
    <property type="project" value="InterPro"/>
</dbReference>
<dbReference type="InterPro" id="IPR002187">
    <property type="entry name" value="N-reg_PII"/>
</dbReference>